<keyword evidence="4" id="KW-1185">Reference proteome</keyword>
<evidence type="ECO:0000259" key="2">
    <source>
        <dbReference type="Pfam" id="PF13700"/>
    </source>
</evidence>
<evidence type="ECO:0000313" key="3">
    <source>
        <dbReference type="EMBL" id="MFC4012121.1"/>
    </source>
</evidence>
<dbReference type="InterPro" id="IPR025296">
    <property type="entry name" value="DUF4158"/>
</dbReference>
<protein>
    <submittedName>
        <fullName evidence="3">DUF4158 domain-containing protein</fullName>
    </submittedName>
</protein>
<feature type="region of interest" description="Disordered" evidence="1">
    <location>
        <begin position="267"/>
        <end position="311"/>
    </location>
</feature>
<dbReference type="EMBL" id="JBHSBI010000019">
    <property type="protein sequence ID" value="MFC4012121.1"/>
    <property type="molecule type" value="Genomic_DNA"/>
</dbReference>
<sequence length="329" mass="36636">MASIDRTAYPRFKRGVSVRELAEAFTPTSDEITWAHGKTQSEQHLLTLLVRLKCYQRLGYFAKLTDVPAVVADHVRGMLELPDAVVAETDADRTAKRHRQFVRERLGVKYEAVRVRAVAEQAIRSAVQTKDNPADLINVALEELVRQRCELPGYTTLDAMAAGIRAEVNGGFFAMMASRPDRAERARLERMLVVDPATRRSEFDRIKTPAQAPTLGKFKKRLAHLQALDAIGPTERWLDGVPPGKIAHFAGEARVANVDDMRKTGDAKRRWSSFAPTGTGAVNGSRRRRCTPVRDSRSRSPSTWMRSPRWPGARCCGTRTGRGCSPDAT</sequence>
<accession>A0ABV8GDW1</accession>
<dbReference type="RefSeq" id="WP_379532041.1">
    <property type="nucleotide sequence ID" value="NZ_JBHSBI010000019.1"/>
</dbReference>
<evidence type="ECO:0000313" key="4">
    <source>
        <dbReference type="Proteomes" id="UP001595851"/>
    </source>
</evidence>
<dbReference type="Proteomes" id="UP001595851">
    <property type="component" value="Unassembled WGS sequence"/>
</dbReference>
<name>A0ABV8GDW1_9ACTN</name>
<feature type="domain" description="DUF4158" evidence="2">
    <location>
        <begin position="3"/>
        <end position="162"/>
    </location>
</feature>
<reference evidence="4" key="1">
    <citation type="journal article" date="2019" name="Int. J. Syst. Evol. Microbiol.">
        <title>The Global Catalogue of Microorganisms (GCM) 10K type strain sequencing project: providing services to taxonomists for standard genome sequencing and annotation.</title>
        <authorList>
            <consortium name="The Broad Institute Genomics Platform"/>
            <consortium name="The Broad Institute Genome Sequencing Center for Infectious Disease"/>
            <person name="Wu L."/>
            <person name="Ma J."/>
        </authorList>
    </citation>
    <scope>NUCLEOTIDE SEQUENCE [LARGE SCALE GENOMIC DNA]</scope>
    <source>
        <strain evidence="4">TBRC 1276</strain>
    </source>
</reference>
<comment type="caution">
    <text evidence="3">The sequence shown here is derived from an EMBL/GenBank/DDBJ whole genome shotgun (WGS) entry which is preliminary data.</text>
</comment>
<gene>
    <name evidence="3" type="ORF">ACFOY2_33140</name>
</gene>
<proteinExistence type="predicted"/>
<organism evidence="3 4">
    <name type="scientific">Nonomuraea purpurea</name>
    <dbReference type="NCBI Taxonomy" id="1849276"/>
    <lineage>
        <taxon>Bacteria</taxon>
        <taxon>Bacillati</taxon>
        <taxon>Actinomycetota</taxon>
        <taxon>Actinomycetes</taxon>
        <taxon>Streptosporangiales</taxon>
        <taxon>Streptosporangiaceae</taxon>
        <taxon>Nonomuraea</taxon>
    </lineage>
</organism>
<dbReference type="Pfam" id="PF13700">
    <property type="entry name" value="DUF4158"/>
    <property type="match status" value="1"/>
</dbReference>
<evidence type="ECO:0000256" key="1">
    <source>
        <dbReference type="SAM" id="MobiDB-lite"/>
    </source>
</evidence>